<gene>
    <name evidence="1" type="ORF">M404DRAFT_106923</name>
</gene>
<name>A0A0C3NUV9_PISTI</name>
<feature type="non-terminal residue" evidence="1">
    <location>
        <position position="98"/>
    </location>
</feature>
<reference evidence="1 2" key="1">
    <citation type="submission" date="2014-04" db="EMBL/GenBank/DDBJ databases">
        <authorList>
            <consortium name="DOE Joint Genome Institute"/>
            <person name="Kuo A."/>
            <person name="Kohler A."/>
            <person name="Costa M.D."/>
            <person name="Nagy L.G."/>
            <person name="Floudas D."/>
            <person name="Copeland A."/>
            <person name="Barry K.W."/>
            <person name="Cichocki N."/>
            <person name="Veneault-Fourrey C."/>
            <person name="LaButti K."/>
            <person name="Lindquist E.A."/>
            <person name="Lipzen A."/>
            <person name="Lundell T."/>
            <person name="Morin E."/>
            <person name="Murat C."/>
            <person name="Sun H."/>
            <person name="Tunlid A."/>
            <person name="Henrissat B."/>
            <person name="Grigoriev I.V."/>
            <person name="Hibbett D.S."/>
            <person name="Martin F."/>
            <person name="Nordberg H.P."/>
            <person name="Cantor M.N."/>
            <person name="Hua S.X."/>
        </authorList>
    </citation>
    <scope>NUCLEOTIDE SEQUENCE [LARGE SCALE GENOMIC DNA]</scope>
    <source>
        <strain evidence="1 2">Marx 270</strain>
    </source>
</reference>
<accession>A0A0C3NUV9</accession>
<protein>
    <submittedName>
        <fullName evidence="1">Uncharacterized protein</fullName>
    </submittedName>
</protein>
<dbReference type="HOGENOM" id="CLU_141388_0_0_1"/>
<keyword evidence="2" id="KW-1185">Reference proteome</keyword>
<dbReference type="OrthoDB" id="412006at2759"/>
<dbReference type="InParanoid" id="A0A0C3NUV9"/>
<sequence>TNEDKSQAFAQVLFPPPPPQSLVPQDYSYPPLEVHPYKAPGPDGVANIVFQKSPVLASYSLHLFNTVFMLQTYYDPWRESTMVILCKPSKADYTTPKA</sequence>
<proteinExistence type="predicted"/>
<dbReference type="EMBL" id="KN831970">
    <property type="protein sequence ID" value="KIO04670.1"/>
    <property type="molecule type" value="Genomic_DNA"/>
</dbReference>
<organism evidence="1 2">
    <name type="scientific">Pisolithus tinctorius Marx 270</name>
    <dbReference type="NCBI Taxonomy" id="870435"/>
    <lineage>
        <taxon>Eukaryota</taxon>
        <taxon>Fungi</taxon>
        <taxon>Dikarya</taxon>
        <taxon>Basidiomycota</taxon>
        <taxon>Agaricomycotina</taxon>
        <taxon>Agaricomycetes</taxon>
        <taxon>Agaricomycetidae</taxon>
        <taxon>Boletales</taxon>
        <taxon>Sclerodermatineae</taxon>
        <taxon>Pisolithaceae</taxon>
        <taxon>Pisolithus</taxon>
    </lineage>
</organism>
<dbReference type="Proteomes" id="UP000054217">
    <property type="component" value="Unassembled WGS sequence"/>
</dbReference>
<evidence type="ECO:0000313" key="2">
    <source>
        <dbReference type="Proteomes" id="UP000054217"/>
    </source>
</evidence>
<dbReference type="STRING" id="870435.A0A0C3NUV9"/>
<reference evidence="2" key="2">
    <citation type="submission" date="2015-01" db="EMBL/GenBank/DDBJ databases">
        <title>Evolutionary Origins and Diversification of the Mycorrhizal Mutualists.</title>
        <authorList>
            <consortium name="DOE Joint Genome Institute"/>
            <consortium name="Mycorrhizal Genomics Consortium"/>
            <person name="Kohler A."/>
            <person name="Kuo A."/>
            <person name="Nagy L.G."/>
            <person name="Floudas D."/>
            <person name="Copeland A."/>
            <person name="Barry K.W."/>
            <person name="Cichocki N."/>
            <person name="Veneault-Fourrey C."/>
            <person name="LaButti K."/>
            <person name="Lindquist E.A."/>
            <person name="Lipzen A."/>
            <person name="Lundell T."/>
            <person name="Morin E."/>
            <person name="Murat C."/>
            <person name="Riley R."/>
            <person name="Ohm R."/>
            <person name="Sun H."/>
            <person name="Tunlid A."/>
            <person name="Henrissat B."/>
            <person name="Grigoriev I.V."/>
            <person name="Hibbett D.S."/>
            <person name="Martin F."/>
        </authorList>
    </citation>
    <scope>NUCLEOTIDE SEQUENCE [LARGE SCALE GENOMIC DNA]</scope>
    <source>
        <strain evidence="2">Marx 270</strain>
    </source>
</reference>
<evidence type="ECO:0000313" key="1">
    <source>
        <dbReference type="EMBL" id="KIO04670.1"/>
    </source>
</evidence>
<dbReference type="AlphaFoldDB" id="A0A0C3NUV9"/>
<feature type="non-terminal residue" evidence="1">
    <location>
        <position position="1"/>
    </location>
</feature>